<comment type="caution">
    <text evidence="2">The sequence shown here is derived from an EMBL/GenBank/DDBJ whole genome shotgun (WGS) entry which is preliminary data.</text>
</comment>
<evidence type="ECO:0000313" key="2">
    <source>
        <dbReference type="EMBL" id="GIG99822.1"/>
    </source>
</evidence>
<accession>A0ABQ4EYX1</accession>
<protein>
    <recommendedName>
        <fullName evidence="4">Peptidase M10 metallopeptidase domain-containing protein</fullName>
    </recommendedName>
</protein>
<dbReference type="EMBL" id="BONX01000048">
    <property type="protein sequence ID" value="GIG99822.1"/>
    <property type="molecule type" value="Genomic_DNA"/>
</dbReference>
<dbReference type="Pfam" id="PF13688">
    <property type="entry name" value="Reprolysin_5"/>
    <property type="match status" value="1"/>
</dbReference>
<organism evidence="2 3">
    <name type="scientific">Plantactinospora mayteni</name>
    <dbReference type="NCBI Taxonomy" id="566021"/>
    <lineage>
        <taxon>Bacteria</taxon>
        <taxon>Bacillati</taxon>
        <taxon>Actinomycetota</taxon>
        <taxon>Actinomycetes</taxon>
        <taxon>Micromonosporales</taxon>
        <taxon>Micromonosporaceae</taxon>
        <taxon>Plantactinospora</taxon>
    </lineage>
</organism>
<keyword evidence="3" id="KW-1185">Reference proteome</keyword>
<evidence type="ECO:0000313" key="3">
    <source>
        <dbReference type="Proteomes" id="UP000621500"/>
    </source>
</evidence>
<dbReference type="InterPro" id="IPR024079">
    <property type="entry name" value="MetalloPept_cat_dom_sf"/>
</dbReference>
<feature type="chain" id="PRO_5046101810" description="Peptidase M10 metallopeptidase domain-containing protein" evidence="1">
    <location>
        <begin position="21"/>
        <end position="266"/>
    </location>
</feature>
<proteinExistence type="predicted"/>
<reference evidence="2 3" key="1">
    <citation type="submission" date="2021-01" db="EMBL/GenBank/DDBJ databases">
        <title>Whole genome shotgun sequence of Plantactinospora mayteni NBRC 109088.</title>
        <authorList>
            <person name="Komaki H."/>
            <person name="Tamura T."/>
        </authorList>
    </citation>
    <scope>NUCLEOTIDE SEQUENCE [LARGE SCALE GENOMIC DNA]</scope>
    <source>
        <strain evidence="2 3">NBRC 109088</strain>
    </source>
</reference>
<dbReference type="RefSeq" id="WP_203861168.1">
    <property type="nucleotide sequence ID" value="NZ_BAAAZQ010000015.1"/>
</dbReference>
<dbReference type="SUPFAM" id="SSF55486">
    <property type="entry name" value="Metalloproteases ('zincins'), catalytic domain"/>
    <property type="match status" value="1"/>
</dbReference>
<feature type="signal peptide" evidence="1">
    <location>
        <begin position="1"/>
        <end position="20"/>
    </location>
</feature>
<name>A0ABQ4EYX1_9ACTN</name>
<dbReference type="Proteomes" id="UP000621500">
    <property type="component" value="Unassembled WGS sequence"/>
</dbReference>
<evidence type="ECO:0000256" key="1">
    <source>
        <dbReference type="SAM" id="SignalP"/>
    </source>
</evidence>
<sequence>MRLRRAVGAVMITVTAVAVAATPAVATPSTSVHTDLAAAPDASQQAMVTSVVRNPDGTVVETSYTPGPGVSSAKLAERLRGSGVANVTVEGEGGLGTLAVAACSQGTARTWPSDTDCFAEWAYNGYARPQLYYIDSSSAAWPVGRAVTRWNETSGIDSVYRTTNSGCPGGGIHCVPVASANYGATGWVGLARRWLNAAGTYYTRAEIQLNDYYGGTEAQRWNTACHEIGHVLGLGHNTSTGSCIYYQQSSQRYPNGDDHTLIERYY</sequence>
<gene>
    <name evidence="2" type="ORF">Pma05_63950</name>
</gene>
<keyword evidence="1" id="KW-0732">Signal</keyword>
<evidence type="ECO:0008006" key="4">
    <source>
        <dbReference type="Google" id="ProtNLM"/>
    </source>
</evidence>
<dbReference type="Gene3D" id="3.40.390.10">
    <property type="entry name" value="Collagenase (Catalytic Domain)"/>
    <property type="match status" value="1"/>
</dbReference>